<comment type="caution">
    <text evidence="1">The sequence shown here is derived from an EMBL/GenBank/DDBJ whole genome shotgun (WGS) entry which is preliminary data.</text>
</comment>
<gene>
    <name evidence="1" type="ORF">A33I_18395</name>
</gene>
<accession>U6SK14</accession>
<dbReference type="EMBL" id="ATAE01000041">
    <property type="protein sequence ID" value="ERN52064.1"/>
    <property type="molecule type" value="Genomic_DNA"/>
</dbReference>
<keyword evidence="2" id="KW-1185">Reference proteome</keyword>
<organism evidence="1 2">
    <name type="scientific">Alkalihalophilus marmarensis DSM 21297</name>
    <dbReference type="NCBI Taxonomy" id="1188261"/>
    <lineage>
        <taxon>Bacteria</taxon>
        <taxon>Bacillati</taxon>
        <taxon>Bacillota</taxon>
        <taxon>Bacilli</taxon>
        <taxon>Bacillales</taxon>
        <taxon>Bacillaceae</taxon>
        <taxon>Alkalihalophilus</taxon>
    </lineage>
</organism>
<evidence type="ECO:0000313" key="1">
    <source>
        <dbReference type="EMBL" id="ERN52064.1"/>
    </source>
</evidence>
<name>U6SK14_9BACI</name>
<dbReference type="AlphaFoldDB" id="U6SK14"/>
<sequence length="60" mass="6814">MSDINGKLVVVHEGDQCFIGEFLKDVDMVVKDPVAFEFGWRVSGEGVDMIQRVNWDRDLA</sequence>
<dbReference type="Proteomes" id="UP000017170">
    <property type="component" value="Unassembled WGS sequence"/>
</dbReference>
<protein>
    <submittedName>
        <fullName evidence="1">Uncharacterized protein</fullName>
    </submittedName>
</protein>
<reference evidence="1 2" key="1">
    <citation type="journal article" date="2013" name="Genome Announc.">
        <title>Genome Sequence of the Extreme Obligate Alkaliphile Bacillus marmarensis Strain DSM 21297.</title>
        <authorList>
            <person name="Wernick D.G."/>
            <person name="Choi K.Y."/>
            <person name="Tat C.A."/>
            <person name="Lafontaine Rivera J.G."/>
            <person name="Liao J.C."/>
        </authorList>
    </citation>
    <scope>NUCLEOTIDE SEQUENCE [LARGE SCALE GENOMIC DNA]</scope>
    <source>
        <strain evidence="1 2">DSM 21297</strain>
    </source>
</reference>
<evidence type="ECO:0000313" key="2">
    <source>
        <dbReference type="Proteomes" id="UP000017170"/>
    </source>
</evidence>
<proteinExistence type="predicted"/>